<feature type="binding site" evidence="10">
    <location>
        <position position="170"/>
    </location>
    <ligand>
        <name>2-[(2R,5Z)-2-carboxy-4-methylthiazol-5(2H)-ylidene]ethyl phosphate</name>
        <dbReference type="ChEBI" id="CHEBI:62899"/>
    </ligand>
</feature>
<dbReference type="GO" id="GO:0009228">
    <property type="term" value="P:thiamine biosynthetic process"/>
    <property type="evidence" value="ECO:0007669"/>
    <property type="project" value="UniProtKB-KW"/>
</dbReference>
<keyword evidence="4 10" id="KW-0479">Metal-binding</keyword>
<keyword evidence="3 10" id="KW-0808">Transferase</keyword>
<organism evidence="14 15">
    <name type="scientific">Thermotomaculum hydrothermale</name>
    <dbReference type="NCBI Taxonomy" id="981385"/>
    <lineage>
        <taxon>Bacteria</taxon>
        <taxon>Pseudomonadati</taxon>
        <taxon>Acidobacteriota</taxon>
        <taxon>Holophagae</taxon>
        <taxon>Thermotomaculales</taxon>
        <taxon>Thermotomaculaceae</taxon>
        <taxon>Thermotomaculum</taxon>
    </lineage>
</organism>
<evidence type="ECO:0000256" key="2">
    <source>
        <dbReference type="ARBA" id="ARBA00005165"/>
    </source>
</evidence>
<evidence type="ECO:0000256" key="7">
    <source>
        <dbReference type="ARBA" id="ARBA00047334"/>
    </source>
</evidence>
<dbReference type="HAMAP" id="MF_00097">
    <property type="entry name" value="TMP_synthase"/>
    <property type="match status" value="1"/>
</dbReference>
<keyword evidence="15" id="KW-1185">Reference proteome</keyword>
<gene>
    <name evidence="10" type="primary">thiE</name>
    <name evidence="14" type="ORF">TTHT_1241</name>
</gene>
<dbReference type="GO" id="GO:0000287">
    <property type="term" value="F:magnesium ion binding"/>
    <property type="evidence" value="ECO:0007669"/>
    <property type="project" value="UniProtKB-UniRule"/>
</dbReference>
<accession>A0A7R6SYG6</accession>
<evidence type="ECO:0000256" key="10">
    <source>
        <dbReference type="HAMAP-Rule" id="MF_00097"/>
    </source>
</evidence>
<evidence type="ECO:0000256" key="3">
    <source>
        <dbReference type="ARBA" id="ARBA00022679"/>
    </source>
</evidence>
<feature type="binding site" evidence="10">
    <location>
        <position position="113"/>
    </location>
    <ligand>
        <name>4-amino-2-methyl-5-(diphosphooxymethyl)pyrimidine</name>
        <dbReference type="ChEBI" id="CHEBI:57841"/>
    </ligand>
</feature>
<dbReference type="InterPro" id="IPR034291">
    <property type="entry name" value="TMP_synthase"/>
</dbReference>
<comment type="catalytic activity">
    <reaction evidence="9 10 11">
        <text>2-[(2R,5Z)-2-carboxy-4-methylthiazol-5(2H)-ylidene]ethyl phosphate + 4-amino-2-methyl-5-(diphosphooxymethyl)pyrimidine + 2 H(+) = thiamine phosphate + CO2 + diphosphate</text>
        <dbReference type="Rhea" id="RHEA:47844"/>
        <dbReference type="ChEBI" id="CHEBI:15378"/>
        <dbReference type="ChEBI" id="CHEBI:16526"/>
        <dbReference type="ChEBI" id="CHEBI:33019"/>
        <dbReference type="ChEBI" id="CHEBI:37575"/>
        <dbReference type="ChEBI" id="CHEBI:57841"/>
        <dbReference type="ChEBI" id="CHEBI:62899"/>
        <dbReference type="EC" id="2.5.1.3"/>
    </reaction>
</comment>
<dbReference type="KEGG" id="thyd:TTHT_1241"/>
<dbReference type="EMBL" id="AP017470">
    <property type="protein sequence ID" value="BBB32759.1"/>
    <property type="molecule type" value="Genomic_DNA"/>
</dbReference>
<evidence type="ECO:0000256" key="9">
    <source>
        <dbReference type="ARBA" id="ARBA00047883"/>
    </source>
</evidence>
<evidence type="ECO:0000256" key="12">
    <source>
        <dbReference type="RuleBase" id="RU004253"/>
    </source>
</evidence>
<dbReference type="Gene3D" id="3.20.20.70">
    <property type="entry name" value="Aldolase class I"/>
    <property type="match status" value="1"/>
</dbReference>
<dbReference type="PANTHER" id="PTHR20857">
    <property type="entry name" value="THIAMINE-PHOSPHATE PYROPHOSPHORYLASE"/>
    <property type="match status" value="1"/>
</dbReference>
<dbReference type="Pfam" id="PF02581">
    <property type="entry name" value="TMP-TENI"/>
    <property type="match status" value="1"/>
</dbReference>
<comment type="similarity">
    <text evidence="10 11">Belongs to the thiamine-phosphate synthase family.</text>
</comment>
<feature type="binding site" evidence="10">
    <location>
        <position position="142"/>
    </location>
    <ligand>
        <name>4-amino-2-methyl-5-(diphosphooxymethyl)pyrimidine</name>
        <dbReference type="ChEBI" id="CHEBI:57841"/>
    </ligand>
</feature>
<feature type="domain" description="Thiamine phosphate synthase/TenI" evidence="13">
    <location>
        <begin position="12"/>
        <end position="193"/>
    </location>
</feature>
<evidence type="ECO:0000313" key="15">
    <source>
        <dbReference type="Proteomes" id="UP000595564"/>
    </source>
</evidence>
<feature type="binding site" evidence="10">
    <location>
        <begin position="139"/>
        <end position="141"/>
    </location>
    <ligand>
        <name>2-[(2R,5Z)-2-carboxy-4-methylthiazol-5(2H)-ylidene]ethyl phosphate</name>
        <dbReference type="ChEBI" id="CHEBI:62899"/>
    </ligand>
</feature>
<comment type="function">
    <text evidence="1 10">Condenses 4-methyl-5-(beta-hydroxyethyl)thiazole monophosphate (THZ-P) and 2-methyl-4-amino-5-hydroxymethyl pyrimidine pyrophosphate (HMP-PP) to form thiamine monophosphate (TMP).</text>
</comment>
<comment type="pathway">
    <text evidence="2 10 12">Cofactor biosynthesis; thiamine diphosphate biosynthesis; thiamine phosphate from 4-amino-2-methyl-5-diphosphomethylpyrimidine and 4-methyl-5-(2-phosphoethyl)-thiazole: step 1/1.</text>
</comment>
<dbReference type="SUPFAM" id="SSF51391">
    <property type="entry name" value="Thiamin phosphate synthase"/>
    <property type="match status" value="1"/>
</dbReference>
<feature type="binding site" evidence="10">
    <location>
        <begin position="190"/>
        <end position="191"/>
    </location>
    <ligand>
        <name>2-[(2R,5Z)-2-carboxy-4-methylthiazol-5(2H)-ylidene]ethyl phosphate</name>
        <dbReference type="ChEBI" id="CHEBI:62899"/>
    </ligand>
</feature>
<dbReference type="GO" id="GO:0005737">
    <property type="term" value="C:cytoplasm"/>
    <property type="evidence" value="ECO:0007669"/>
    <property type="project" value="TreeGrafter"/>
</dbReference>
<evidence type="ECO:0000256" key="5">
    <source>
        <dbReference type="ARBA" id="ARBA00022842"/>
    </source>
</evidence>
<dbReference type="GO" id="GO:0009229">
    <property type="term" value="P:thiamine diphosphate biosynthetic process"/>
    <property type="evidence" value="ECO:0007669"/>
    <property type="project" value="UniProtKB-UniRule"/>
</dbReference>
<dbReference type="UniPathway" id="UPA00060">
    <property type="reaction ID" value="UER00141"/>
</dbReference>
<dbReference type="CDD" id="cd00564">
    <property type="entry name" value="TMP_TenI"/>
    <property type="match status" value="1"/>
</dbReference>
<evidence type="ECO:0000256" key="4">
    <source>
        <dbReference type="ARBA" id="ARBA00022723"/>
    </source>
</evidence>
<dbReference type="InterPro" id="IPR036206">
    <property type="entry name" value="ThiamineP_synth_sf"/>
</dbReference>
<comment type="catalytic activity">
    <reaction evidence="8 10 11">
        <text>2-(2-carboxy-4-methylthiazol-5-yl)ethyl phosphate + 4-amino-2-methyl-5-(diphosphooxymethyl)pyrimidine + 2 H(+) = thiamine phosphate + CO2 + diphosphate</text>
        <dbReference type="Rhea" id="RHEA:47848"/>
        <dbReference type="ChEBI" id="CHEBI:15378"/>
        <dbReference type="ChEBI" id="CHEBI:16526"/>
        <dbReference type="ChEBI" id="CHEBI:33019"/>
        <dbReference type="ChEBI" id="CHEBI:37575"/>
        <dbReference type="ChEBI" id="CHEBI:57841"/>
        <dbReference type="ChEBI" id="CHEBI:62890"/>
        <dbReference type="EC" id="2.5.1.3"/>
    </reaction>
</comment>
<comment type="catalytic activity">
    <reaction evidence="7 10 11">
        <text>4-methyl-5-(2-phosphooxyethyl)-thiazole + 4-amino-2-methyl-5-(diphosphooxymethyl)pyrimidine + H(+) = thiamine phosphate + diphosphate</text>
        <dbReference type="Rhea" id="RHEA:22328"/>
        <dbReference type="ChEBI" id="CHEBI:15378"/>
        <dbReference type="ChEBI" id="CHEBI:33019"/>
        <dbReference type="ChEBI" id="CHEBI:37575"/>
        <dbReference type="ChEBI" id="CHEBI:57841"/>
        <dbReference type="ChEBI" id="CHEBI:58296"/>
        <dbReference type="EC" id="2.5.1.3"/>
    </reaction>
</comment>
<evidence type="ECO:0000259" key="13">
    <source>
        <dbReference type="Pfam" id="PF02581"/>
    </source>
</evidence>
<dbReference type="EC" id="2.5.1.3" evidence="10"/>
<name>A0A7R6SYG6_9BACT</name>
<keyword evidence="5 10" id="KW-0460">Magnesium</keyword>
<feature type="binding site" evidence="10">
    <location>
        <position position="94"/>
    </location>
    <ligand>
        <name>Mg(2+)</name>
        <dbReference type="ChEBI" id="CHEBI:18420"/>
    </ligand>
</feature>
<dbReference type="InterPro" id="IPR013785">
    <property type="entry name" value="Aldolase_TIM"/>
</dbReference>
<dbReference type="AlphaFoldDB" id="A0A7R6SYG6"/>
<evidence type="ECO:0000256" key="11">
    <source>
        <dbReference type="RuleBase" id="RU003826"/>
    </source>
</evidence>
<evidence type="ECO:0000256" key="8">
    <source>
        <dbReference type="ARBA" id="ARBA00047851"/>
    </source>
</evidence>
<keyword evidence="6 10" id="KW-0784">Thiamine biosynthesis</keyword>
<dbReference type="PANTHER" id="PTHR20857:SF23">
    <property type="entry name" value="THIAMINE BIOSYNTHETIC BIFUNCTIONAL ENZYME"/>
    <property type="match status" value="1"/>
</dbReference>
<dbReference type="NCBIfam" id="TIGR00693">
    <property type="entry name" value="thiE"/>
    <property type="match status" value="1"/>
</dbReference>
<proteinExistence type="inferred from homology"/>
<reference evidence="14 15" key="1">
    <citation type="journal article" date="2012" name="Extremophiles">
        <title>Thermotomaculum hydrothermale gen. nov., sp. nov., a novel heterotrophic thermophile within the phylum Acidobacteria from a deep-sea hydrothermal vent chimney in the Southern Okinawa Trough.</title>
        <authorList>
            <person name="Izumi H."/>
            <person name="Nunoura T."/>
            <person name="Miyazaki M."/>
            <person name="Mino S."/>
            <person name="Toki T."/>
            <person name="Takai K."/>
            <person name="Sako Y."/>
            <person name="Sawabe T."/>
            <person name="Nakagawa S."/>
        </authorList>
    </citation>
    <scope>NUCLEOTIDE SEQUENCE [LARGE SCALE GENOMIC DNA]</scope>
    <source>
        <strain evidence="14 15">AC55</strain>
    </source>
</reference>
<evidence type="ECO:0000256" key="6">
    <source>
        <dbReference type="ARBA" id="ARBA00022977"/>
    </source>
</evidence>
<sequence>MNKDDLKKLTGIYLILDRKLAKEKSYIEIIDSVSKSGVKIVQLREKNISTREYLEIAFKVKEACEKNGIIFIVNDRVDIAYASNADGVHLGQDDLPPKYAREILGKNKIIGMSAGNKKELEYALNQDIDYISPGPVFSTSTKPDAGNAVGIDFVNYVLSNTEKPVIPIGGINSDNVKYLSNIGINKVAVISAILSSEDLQKATEKLFLALCKKNWA</sequence>
<comment type="cofactor">
    <cofactor evidence="10">
        <name>Mg(2+)</name>
        <dbReference type="ChEBI" id="CHEBI:18420"/>
    </cofactor>
    <text evidence="10">Binds 1 Mg(2+) ion per subunit.</text>
</comment>
<dbReference type="FunFam" id="3.20.20.70:FF:000096">
    <property type="entry name" value="Thiamine-phosphate synthase"/>
    <property type="match status" value="1"/>
</dbReference>
<dbReference type="InterPro" id="IPR022998">
    <property type="entry name" value="ThiamineP_synth_TenI"/>
</dbReference>
<feature type="binding site" evidence="10">
    <location>
        <begin position="42"/>
        <end position="46"/>
    </location>
    <ligand>
        <name>4-amino-2-methyl-5-(diphosphooxymethyl)pyrimidine</name>
        <dbReference type="ChEBI" id="CHEBI:57841"/>
    </ligand>
</feature>
<feature type="binding site" evidence="10">
    <location>
        <position position="74"/>
    </location>
    <ligand>
        <name>4-amino-2-methyl-5-(diphosphooxymethyl)pyrimidine</name>
        <dbReference type="ChEBI" id="CHEBI:57841"/>
    </ligand>
</feature>
<dbReference type="RefSeq" id="WP_201327064.1">
    <property type="nucleotide sequence ID" value="NZ_AP017470.1"/>
</dbReference>
<dbReference type="GO" id="GO:0004789">
    <property type="term" value="F:thiamine-phosphate diphosphorylase activity"/>
    <property type="evidence" value="ECO:0007669"/>
    <property type="project" value="UniProtKB-UniRule"/>
</dbReference>
<feature type="binding site" evidence="10">
    <location>
        <position position="75"/>
    </location>
    <ligand>
        <name>Mg(2+)</name>
        <dbReference type="ChEBI" id="CHEBI:18420"/>
    </ligand>
</feature>
<evidence type="ECO:0000256" key="1">
    <source>
        <dbReference type="ARBA" id="ARBA00003814"/>
    </source>
</evidence>
<dbReference type="Proteomes" id="UP000595564">
    <property type="component" value="Chromosome"/>
</dbReference>
<evidence type="ECO:0000313" key="14">
    <source>
        <dbReference type="EMBL" id="BBB32759.1"/>
    </source>
</evidence>
<protein>
    <recommendedName>
        <fullName evidence="10">Thiamine-phosphate synthase</fullName>
        <shortName evidence="10">TP synthase</shortName>
        <shortName evidence="10">TPS</shortName>
        <ecNumber evidence="10">2.5.1.3</ecNumber>
    </recommendedName>
    <alternativeName>
        <fullName evidence="10">Thiamine-phosphate pyrophosphorylase</fullName>
        <shortName evidence="10">TMP pyrophosphorylase</shortName>
        <shortName evidence="10">TMP-PPase</shortName>
    </alternativeName>
</protein>